<name>A0ABQ4EUN0_9ACTN</name>
<dbReference type="EMBL" id="BONX01000034">
    <property type="protein sequence ID" value="GIG98314.1"/>
    <property type="molecule type" value="Genomic_DNA"/>
</dbReference>
<evidence type="ECO:0000313" key="2">
    <source>
        <dbReference type="EMBL" id="GIG98314.1"/>
    </source>
</evidence>
<evidence type="ECO:0008006" key="4">
    <source>
        <dbReference type="Google" id="ProtNLM"/>
    </source>
</evidence>
<comment type="caution">
    <text evidence="2">The sequence shown here is derived from an EMBL/GenBank/DDBJ whole genome shotgun (WGS) entry which is preliminary data.</text>
</comment>
<keyword evidence="3" id="KW-1185">Reference proteome</keyword>
<reference evidence="2 3" key="1">
    <citation type="submission" date="2021-01" db="EMBL/GenBank/DDBJ databases">
        <title>Whole genome shotgun sequence of Plantactinospora mayteni NBRC 109088.</title>
        <authorList>
            <person name="Komaki H."/>
            <person name="Tamura T."/>
        </authorList>
    </citation>
    <scope>NUCLEOTIDE SEQUENCE [LARGE SCALE GENOMIC DNA]</scope>
    <source>
        <strain evidence="2 3">NBRC 109088</strain>
    </source>
</reference>
<dbReference type="Proteomes" id="UP000621500">
    <property type="component" value="Unassembled WGS sequence"/>
</dbReference>
<accession>A0ABQ4EUN0</accession>
<organism evidence="2 3">
    <name type="scientific">Plantactinospora mayteni</name>
    <dbReference type="NCBI Taxonomy" id="566021"/>
    <lineage>
        <taxon>Bacteria</taxon>
        <taxon>Bacillati</taxon>
        <taxon>Actinomycetota</taxon>
        <taxon>Actinomycetes</taxon>
        <taxon>Micromonosporales</taxon>
        <taxon>Micromonosporaceae</taxon>
        <taxon>Plantactinospora</taxon>
    </lineage>
</organism>
<evidence type="ECO:0000256" key="1">
    <source>
        <dbReference type="SAM" id="MobiDB-lite"/>
    </source>
</evidence>
<proteinExistence type="predicted"/>
<evidence type="ECO:0000313" key="3">
    <source>
        <dbReference type="Proteomes" id="UP000621500"/>
    </source>
</evidence>
<feature type="region of interest" description="Disordered" evidence="1">
    <location>
        <begin position="80"/>
        <end position="114"/>
    </location>
</feature>
<sequence length="200" mass="21787">MLPPCVVCGEPVLDGSGWASTLTRAEATALLRNAPPKDRSVIDPKVSQPVWVGHEHCTGNYLRTNEQSAEELEKRLVRRAGLQSEATRQAKAAAGRPVRRRPLPPQPRNASPVRRREFWRDHGLVDGERVDCAVCGRTLRARVFSPTEVAVGVHGKLKGIALICGDCGRLHCVDCAVPGASPRPTCHWCRRPGSVTVPVT</sequence>
<gene>
    <name evidence="2" type="ORF">Pma05_48870</name>
</gene>
<protein>
    <recommendedName>
        <fullName evidence="4">Recombination endonuclease VII</fullName>
    </recommendedName>
</protein>